<dbReference type="InterPro" id="IPR003741">
    <property type="entry name" value="LUD_dom"/>
</dbReference>
<dbReference type="SUPFAM" id="SSF100950">
    <property type="entry name" value="NagB/RpiA/CoA transferase-like"/>
    <property type="match status" value="1"/>
</dbReference>
<dbReference type="AlphaFoldDB" id="A0A9X7W3T8"/>
<organism evidence="2 3">
    <name type="scientific">Alicyclobacillus mengziensis</name>
    <dbReference type="NCBI Taxonomy" id="2931921"/>
    <lineage>
        <taxon>Bacteria</taxon>
        <taxon>Bacillati</taxon>
        <taxon>Bacillota</taxon>
        <taxon>Bacilli</taxon>
        <taxon>Bacillales</taxon>
        <taxon>Alicyclobacillaceae</taxon>
        <taxon>Alicyclobacillus</taxon>
    </lineage>
</organism>
<evidence type="ECO:0000259" key="1">
    <source>
        <dbReference type="Pfam" id="PF02589"/>
    </source>
</evidence>
<dbReference type="PANTHER" id="PTHR43682:SF1">
    <property type="entry name" value="LACTATE UTILIZATION PROTEIN C"/>
    <property type="match status" value="1"/>
</dbReference>
<dbReference type="InterPro" id="IPR037171">
    <property type="entry name" value="NagB/RpiA_transferase-like"/>
</dbReference>
<feature type="domain" description="LUD" evidence="1">
    <location>
        <begin position="19"/>
        <end position="195"/>
    </location>
</feature>
<dbReference type="KEGG" id="afx:JZ786_10255"/>
<gene>
    <name evidence="2" type="ORF">JZ786_10255</name>
</gene>
<reference evidence="2 3" key="1">
    <citation type="submission" date="2021-02" db="EMBL/GenBank/DDBJ databases">
        <title>Alicyclobacillus curvatus sp. nov. and Alicyclobacillus mengziensis sp. nov., two acidophilic bacteria isolated from acid mine drainage.</title>
        <authorList>
            <person name="Huang Y."/>
        </authorList>
    </citation>
    <scope>NUCLEOTIDE SEQUENCE [LARGE SCALE GENOMIC DNA]</scope>
    <source>
        <strain evidence="2 3">S30H14</strain>
    </source>
</reference>
<evidence type="ECO:0000313" key="2">
    <source>
        <dbReference type="EMBL" id="QSO49799.1"/>
    </source>
</evidence>
<proteinExistence type="predicted"/>
<dbReference type="PANTHER" id="PTHR43682">
    <property type="entry name" value="LACTATE UTILIZATION PROTEIN C"/>
    <property type="match status" value="1"/>
</dbReference>
<name>A0A9X7W3T8_9BACL</name>
<protein>
    <submittedName>
        <fullName evidence="2">LUD domain-containing protein</fullName>
    </submittedName>
</protein>
<accession>A0A9X7W3T8</accession>
<keyword evidence="3" id="KW-1185">Reference proteome</keyword>
<sequence length="197" mass="21506">MVGVPEFWSMREMSTEAQVERFIEAFTALGGEVNCYASNEELATGLENLLHELAPERVGAWGKDADWAVHVDETLDKWDTVRWDEASPVEFSEIQVAVTGCMAAIADTGTIVMNGEGPQGRGTHVLPLIHIVVLAKEQIRLRLGEVLDTLSAKAYDDKTALPASVHFVSGPSRSSDIENDQSIGVHGPARVIVLLRR</sequence>
<evidence type="ECO:0000313" key="3">
    <source>
        <dbReference type="Proteomes" id="UP000663505"/>
    </source>
</evidence>
<dbReference type="Gene3D" id="3.40.50.10420">
    <property type="entry name" value="NagB/RpiA/CoA transferase-like"/>
    <property type="match status" value="1"/>
</dbReference>
<dbReference type="Proteomes" id="UP000663505">
    <property type="component" value="Chromosome"/>
</dbReference>
<dbReference type="InterPro" id="IPR024185">
    <property type="entry name" value="FTHF_cligase-like_sf"/>
</dbReference>
<dbReference type="EMBL" id="CP071182">
    <property type="protein sequence ID" value="QSO49799.1"/>
    <property type="molecule type" value="Genomic_DNA"/>
</dbReference>
<dbReference type="Pfam" id="PF02589">
    <property type="entry name" value="LUD_dom"/>
    <property type="match status" value="1"/>
</dbReference>